<sequence length="251" mass="26220">MLTYIVSVAAAVAAISVLTADAHSWLECTDYDTATAGSATWDKKQCNGFARCGDRQMGAGFGVDTGFNAEKKTCQCAYGSDAGKNIPTATYTPGQRVCLAYPPKNHVADTCTGPYIPDNGVTITRTAVGATTDDFSGKSYAHLNGVHVNGVVDHKGFQNCPSFCSDKDKALCTMCFDLEADIAPGKYSFMWQWEFNAGQFYSTCWEAVVSGTARLVTSSAGGAPTKGPASTLWGSSAAPSSSSPAGTTNSS</sequence>
<evidence type="ECO:0000256" key="2">
    <source>
        <dbReference type="SAM" id="SignalP"/>
    </source>
</evidence>
<dbReference type="AlphaFoldDB" id="A0A1V9YSI3"/>
<feature type="region of interest" description="Disordered" evidence="1">
    <location>
        <begin position="219"/>
        <end position="251"/>
    </location>
</feature>
<reference evidence="3 4" key="1">
    <citation type="journal article" date="2014" name="Genome Biol. Evol.">
        <title>The secreted proteins of Achlya hypogyna and Thraustotheca clavata identify the ancestral oomycete secretome and reveal gene acquisitions by horizontal gene transfer.</title>
        <authorList>
            <person name="Misner I."/>
            <person name="Blouin N."/>
            <person name="Leonard G."/>
            <person name="Richards T.A."/>
            <person name="Lane C.E."/>
        </authorList>
    </citation>
    <scope>NUCLEOTIDE SEQUENCE [LARGE SCALE GENOMIC DNA]</scope>
    <source>
        <strain evidence="3 4">ATCC 48635</strain>
    </source>
</reference>
<evidence type="ECO:0008006" key="5">
    <source>
        <dbReference type="Google" id="ProtNLM"/>
    </source>
</evidence>
<accession>A0A1V9YSI3</accession>
<dbReference type="PANTHER" id="PTHR35559">
    <property type="entry name" value="CHITIN-BINDING TYPE-4 DOMAIN-CONTAINING PROTEIN"/>
    <property type="match status" value="1"/>
</dbReference>
<dbReference type="Proteomes" id="UP000243579">
    <property type="component" value="Unassembled WGS sequence"/>
</dbReference>
<keyword evidence="2" id="KW-0732">Signal</keyword>
<keyword evidence="4" id="KW-1185">Reference proteome</keyword>
<feature type="non-terminal residue" evidence="3">
    <location>
        <position position="251"/>
    </location>
</feature>
<evidence type="ECO:0000313" key="4">
    <source>
        <dbReference type="Proteomes" id="UP000243579"/>
    </source>
</evidence>
<gene>
    <name evidence="3" type="ORF">ACHHYP_06668</name>
</gene>
<feature type="signal peptide" evidence="2">
    <location>
        <begin position="1"/>
        <end position="22"/>
    </location>
</feature>
<feature type="chain" id="PRO_5013343054" description="Secreted protein" evidence="2">
    <location>
        <begin position="23"/>
        <end position="251"/>
    </location>
</feature>
<dbReference type="EMBL" id="JNBR01001116">
    <property type="protein sequence ID" value="OQR88725.1"/>
    <property type="molecule type" value="Genomic_DNA"/>
</dbReference>
<protein>
    <recommendedName>
        <fullName evidence="5">Secreted protein</fullName>
    </recommendedName>
</protein>
<dbReference type="PANTHER" id="PTHR35559:SF1">
    <property type="entry name" value="CHITIN-BINDING TYPE-4 DOMAIN-CONTAINING PROTEIN"/>
    <property type="match status" value="1"/>
</dbReference>
<evidence type="ECO:0000256" key="1">
    <source>
        <dbReference type="SAM" id="MobiDB-lite"/>
    </source>
</evidence>
<organism evidence="3 4">
    <name type="scientific">Achlya hypogyna</name>
    <name type="common">Oomycete</name>
    <name type="synonym">Protoachlya hypogyna</name>
    <dbReference type="NCBI Taxonomy" id="1202772"/>
    <lineage>
        <taxon>Eukaryota</taxon>
        <taxon>Sar</taxon>
        <taxon>Stramenopiles</taxon>
        <taxon>Oomycota</taxon>
        <taxon>Saprolegniomycetes</taxon>
        <taxon>Saprolegniales</taxon>
        <taxon>Achlyaceae</taxon>
        <taxon>Achlya</taxon>
    </lineage>
</organism>
<comment type="caution">
    <text evidence="3">The sequence shown here is derived from an EMBL/GenBank/DDBJ whole genome shotgun (WGS) entry which is preliminary data.</text>
</comment>
<feature type="compositionally biased region" description="Low complexity" evidence="1">
    <location>
        <begin position="234"/>
        <end position="251"/>
    </location>
</feature>
<proteinExistence type="predicted"/>
<dbReference type="OrthoDB" id="165036at2759"/>
<evidence type="ECO:0000313" key="3">
    <source>
        <dbReference type="EMBL" id="OQR88725.1"/>
    </source>
</evidence>
<name>A0A1V9YSI3_ACHHY</name>